<gene>
    <name evidence="4" type="ORF">PTI97_07570</name>
</gene>
<evidence type="ECO:0000256" key="1">
    <source>
        <dbReference type="ARBA" id="ARBA00023125"/>
    </source>
</evidence>
<evidence type="ECO:0000259" key="3">
    <source>
        <dbReference type="PROSITE" id="PS50977"/>
    </source>
</evidence>
<reference evidence="4 5" key="1">
    <citation type="submission" date="2023-02" db="EMBL/GenBank/DDBJ databases">
        <title>A bacterium isolated from plastisphere.</title>
        <authorList>
            <person name="Sun Y."/>
        </authorList>
    </citation>
    <scope>NUCLEOTIDE SEQUENCE [LARGE SCALE GENOMIC DNA]</scope>
    <source>
        <strain evidence="5">a-1</strain>
    </source>
</reference>
<dbReference type="InterPro" id="IPR001647">
    <property type="entry name" value="HTH_TetR"/>
</dbReference>
<evidence type="ECO:0000256" key="2">
    <source>
        <dbReference type="PROSITE-ProRule" id="PRU00335"/>
    </source>
</evidence>
<keyword evidence="5" id="KW-1185">Reference proteome</keyword>
<dbReference type="Pfam" id="PF00440">
    <property type="entry name" value="TetR_N"/>
    <property type="match status" value="1"/>
</dbReference>
<dbReference type="SUPFAM" id="SSF46689">
    <property type="entry name" value="Homeodomain-like"/>
    <property type="match status" value="1"/>
</dbReference>
<sequence>MDGKTKILAAAKNVIIRHGANGATVRAIAEEANMTTGAIYHHYKNKEDLLYDLLDESLSVSSQIAKEVTNESFSKELVKEEIVQNTANRFYKDAENRLQYHFAHDVLLGNMDAQAKLKVKYSEWTKQIEQLLIHLYGLENTRLNQAFSSWLIGAIDGVVLQYLLDVNENSIDEMMEVFEILLDEGLESFVERLNEKGK</sequence>
<evidence type="ECO:0000313" key="5">
    <source>
        <dbReference type="Proteomes" id="UP001213680"/>
    </source>
</evidence>
<protein>
    <submittedName>
        <fullName evidence="4">TetR/AcrR family transcriptional regulator</fullName>
    </submittedName>
</protein>
<dbReference type="Proteomes" id="UP001213680">
    <property type="component" value="Chromosome"/>
</dbReference>
<feature type="DNA-binding region" description="H-T-H motif" evidence="2">
    <location>
        <begin position="24"/>
        <end position="43"/>
    </location>
</feature>
<feature type="domain" description="HTH tetR-type" evidence="3">
    <location>
        <begin position="1"/>
        <end position="61"/>
    </location>
</feature>
<dbReference type="PROSITE" id="PS50977">
    <property type="entry name" value="HTH_TETR_2"/>
    <property type="match status" value="1"/>
</dbReference>
<proteinExistence type="predicted"/>
<organism evidence="4 5">
    <name type="scientific">Exiguobacterium marinum</name>
    <dbReference type="NCBI Taxonomy" id="273528"/>
    <lineage>
        <taxon>Bacteria</taxon>
        <taxon>Bacillati</taxon>
        <taxon>Bacillota</taxon>
        <taxon>Bacilli</taxon>
        <taxon>Bacillales</taxon>
        <taxon>Bacillales Family XII. Incertae Sedis</taxon>
        <taxon>Exiguobacterium</taxon>
    </lineage>
</organism>
<name>A0ABY7WUY1_9BACL</name>
<dbReference type="PANTHER" id="PTHR43479:SF11">
    <property type="entry name" value="ACREF_ENVCD OPERON REPRESSOR-RELATED"/>
    <property type="match status" value="1"/>
</dbReference>
<dbReference type="PANTHER" id="PTHR43479">
    <property type="entry name" value="ACREF/ENVCD OPERON REPRESSOR-RELATED"/>
    <property type="match status" value="1"/>
</dbReference>
<evidence type="ECO:0000313" key="4">
    <source>
        <dbReference type="EMBL" id="WDH74697.1"/>
    </source>
</evidence>
<dbReference type="RefSeq" id="WP_026825883.1">
    <property type="nucleotide sequence ID" value="NZ_CP118099.1"/>
</dbReference>
<dbReference type="InterPro" id="IPR009057">
    <property type="entry name" value="Homeodomain-like_sf"/>
</dbReference>
<keyword evidence="1 2" id="KW-0238">DNA-binding</keyword>
<dbReference type="Gene3D" id="1.10.357.10">
    <property type="entry name" value="Tetracycline Repressor, domain 2"/>
    <property type="match status" value="1"/>
</dbReference>
<dbReference type="PRINTS" id="PR00455">
    <property type="entry name" value="HTHTETR"/>
</dbReference>
<dbReference type="EMBL" id="CP118099">
    <property type="protein sequence ID" value="WDH74697.1"/>
    <property type="molecule type" value="Genomic_DNA"/>
</dbReference>
<accession>A0ABY7WUY1</accession>
<dbReference type="InterPro" id="IPR050624">
    <property type="entry name" value="HTH-type_Tx_Regulator"/>
</dbReference>